<dbReference type="PROSITE" id="PS50011">
    <property type="entry name" value="PROTEIN_KINASE_DOM"/>
    <property type="match status" value="1"/>
</dbReference>
<reference evidence="18" key="2">
    <citation type="journal article" date="2013" name="Nat. Commun.">
        <title>Genome of the Chinese tree shrew.</title>
        <authorList>
            <person name="Fan Y."/>
            <person name="Huang Z.Y."/>
            <person name="Cao C.C."/>
            <person name="Chen C.S."/>
            <person name="Chen Y.X."/>
            <person name="Fan D.D."/>
            <person name="He J."/>
            <person name="Hou H.L."/>
            <person name="Hu L."/>
            <person name="Hu X.T."/>
            <person name="Jiang X.T."/>
            <person name="Lai R."/>
            <person name="Lang Y.S."/>
            <person name="Liang B."/>
            <person name="Liao S.G."/>
            <person name="Mu D."/>
            <person name="Ma Y.Y."/>
            <person name="Niu Y.Y."/>
            <person name="Sun X.Q."/>
            <person name="Xia J.Q."/>
            <person name="Xiao J."/>
            <person name="Xiong Z.Q."/>
            <person name="Xu L."/>
            <person name="Yang L."/>
            <person name="Zhang Y."/>
            <person name="Zhao W."/>
            <person name="Zhao X.D."/>
            <person name="Zheng Y.T."/>
            <person name="Zhou J.M."/>
            <person name="Zhu Y.B."/>
            <person name="Zhang G.J."/>
            <person name="Wang J."/>
            <person name="Yao Y.G."/>
        </authorList>
    </citation>
    <scope>NUCLEOTIDE SEQUENCE [LARGE SCALE GENOMIC DNA]</scope>
</reference>
<dbReference type="PROSITE" id="PS00107">
    <property type="entry name" value="PROTEIN_KINASE_ATP"/>
    <property type="match status" value="1"/>
</dbReference>
<proteinExistence type="inferred from homology"/>
<dbReference type="InterPro" id="IPR050117">
    <property type="entry name" value="MAPK"/>
</dbReference>
<gene>
    <name evidence="17" type="ORF">TREES_T100016032</name>
</gene>
<dbReference type="Gene3D" id="1.10.510.10">
    <property type="entry name" value="Transferase(Phosphotransferase) domain 1"/>
    <property type="match status" value="1"/>
</dbReference>
<dbReference type="InterPro" id="IPR011009">
    <property type="entry name" value="Kinase-like_dom_sf"/>
</dbReference>
<dbReference type="FunFam" id="3.30.200.20:FF:000166">
    <property type="entry name" value="Mitogen-activated protein kinase"/>
    <property type="match status" value="1"/>
</dbReference>
<evidence type="ECO:0000256" key="4">
    <source>
        <dbReference type="ARBA" id="ARBA00022553"/>
    </source>
</evidence>
<keyword evidence="3" id="KW-0723">Serine/threonine-protein kinase</keyword>
<dbReference type="InParanoid" id="L9KKC2"/>
<evidence type="ECO:0000256" key="7">
    <source>
        <dbReference type="ARBA" id="ARBA00022777"/>
    </source>
</evidence>
<feature type="binding site" evidence="14">
    <location>
        <position position="44"/>
    </location>
    <ligand>
        <name>ATP</name>
        <dbReference type="ChEBI" id="CHEBI:30616"/>
    </ligand>
</feature>
<dbReference type="Proteomes" id="UP000011518">
    <property type="component" value="Unassembled WGS sequence"/>
</dbReference>
<dbReference type="InterPro" id="IPR000719">
    <property type="entry name" value="Prot_kinase_dom"/>
</dbReference>
<evidence type="ECO:0000313" key="17">
    <source>
        <dbReference type="EMBL" id="ELW63405.1"/>
    </source>
</evidence>
<evidence type="ECO:0000256" key="15">
    <source>
        <dbReference type="SAM" id="MobiDB-lite"/>
    </source>
</evidence>
<evidence type="ECO:0000256" key="11">
    <source>
        <dbReference type="ARBA" id="ARBA00048312"/>
    </source>
</evidence>
<dbReference type="GO" id="GO:0005524">
    <property type="term" value="F:ATP binding"/>
    <property type="evidence" value="ECO:0007669"/>
    <property type="project" value="UniProtKB-UniRule"/>
</dbReference>
<keyword evidence="8 14" id="KW-0067">ATP-binding</keyword>
<protein>
    <recommendedName>
        <fullName evidence="9">Mitogen-activated protein kinase 15</fullName>
        <ecNumber evidence="2">2.7.11.24</ecNumber>
    </recommendedName>
    <alternativeName>
        <fullName evidence="12">Extracellular signal-regulated kinase 7</fullName>
    </alternativeName>
    <alternativeName>
        <fullName evidence="13">Extracellular signal-regulated kinase 8</fullName>
    </alternativeName>
</protein>
<evidence type="ECO:0000256" key="10">
    <source>
        <dbReference type="ARBA" id="ARBA00047592"/>
    </source>
</evidence>
<evidence type="ECO:0000256" key="5">
    <source>
        <dbReference type="ARBA" id="ARBA00022679"/>
    </source>
</evidence>
<dbReference type="GO" id="GO:0106310">
    <property type="term" value="F:protein serine kinase activity"/>
    <property type="evidence" value="ECO:0007669"/>
    <property type="project" value="RHEA"/>
</dbReference>
<name>L9KKC2_TUPCH</name>
<dbReference type="PANTHER" id="PTHR24055">
    <property type="entry name" value="MITOGEN-ACTIVATED PROTEIN KINASE"/>
    <property type="match status" value="1"/>
</dbReference>
<evidence type="ECO:0000256" key="1">
    <source>
        <dbReference type="ARBA" id="ARBA00008832"/>
    </source>
</evidence>
<evidence type="ECO:0000256" key="6">
    <source>
        <dbReference type="ARBA" id="ARBA00022741"/>
    </source>
</evidence>
<dbReference type="EMBL" id="KB320776">
    <property type="protein sequence ID" value="ELW63405.1"/>
    <property type="molecule type" value="Genomic_DNA"/>
</dbReference>
<dbReference type="Pfam" id="PF00069">
    <property type="entry name" value="Pkinase"/>
    <property type="match status" value="1"/>
</dbReference>
<dbReference type="EC" id="2.7.11.24" evidence="2"/>
<comment type="catalytic activity">
    <reaction evidence="11">
        <text>L-seryl-[protein] + ATP = O-phospho-L-seryl-[protein] + ADP + H(+)</text>
        <dbReference type="Rhea" id="RHEA:17989"/>
        <dbReference type="Rhea" id="RHEA-COMP:9863"/>
        <dbReference type="Rhea" id="RHEA-COMP:11604"/>
        <dbReference type="ChEBI" id="CHEBI:15378"/>
        <dbReference type="ChEBI" id="CHEBI:29999"/>
        <dbReference type="ChEBI" id="CHEBI:30616"/>
        <dbReference type="ChEBI" id="CHEBI:83421"/>
        <dbReference type="ChEBI" id="CHEBI:456216"/>
        <dbReference type="EC" id="2.7.11.24"/>
    </reaction>
</comment>
<evidence type="ECO:0000256" key="14">
    <source>
        <dbReference type="PROSITE-ProRule" id="PRU10141"/>
    </source>
</evidence>
<dbReference type="SUPFAM" id="SSF56112">
    <property type="entry name" value="Protein kinase-like (PK-like)"/>
    <property type="match status" value="1"/>
</dbReference>
<dbReference type="InterPro" id="IPR017441">
    <property type="entry name" value="Protein_kinase_ATP_BS"/>
</dbReference>
<comment type="catalytic activity">
    <reaction evidence="10">
        <text>L-threonyl-[protein] + ATP = O-phospho-L-threonyl-[protein] + ADP + H(+)</text>
        <dbReference type="Rhea" id="RHEA:46608"/>
        <dbReference type="Rhea" id="RHEA-COMP:11060"/>
        <dbReference type="Rhea" id="RHEA-COMP:11605"/>
        <dbReference type="ChEBI" id="CHEBI:15378"/>
        <dbReference type="ChEBI" id="CHEBI:30013"/>
        <dbReference type="ChEBI" id="CHEBI:30616"/>
        <dbReference type="ChEBI" id="CHEBI:61977"/>
        <dbReference type="ChEBI" id="CHEBI:456216"/>
        <dbReference type="EC" id="2.7.11.24"/>
    </reaction>
</comment>
<comment type="similarity">
    <text evidence="1">Belongs to the protein kinase superfamily. CMGC Ser/Thr protein kinase family. MAP kinase subfamily.</text>
</comment>
<evidence type="ECO:0000256" key="8">
    <source>
        <dbReference type="ARBA" id="ARBA00022840"/>
    </source>
</evidence>
<dbReference type="FunCoup" id="L9KKC2">
    <property type="interactions" value="504"/>
</dbReference>
<feature type="domain" description="Protein kinase" evidence="16">
    <location>
        <begin position="14"/>
        <end position="305"/>
    </location>
</feature>
<evidence type="ECO:0000256" key="9">
    <source>
        <dbReference type="ARBA" id="ARBA00039797"/>
    </source>
</evidence>
<evidence type="ECO:0000259" key="16">
    <source>
        <dbReference type="PROSITE" id="PS50011"/>
    </source>
</evidence>
<dbReference type="InterPro" id="IPR003527">
    <property type="entry name" value="MAP_kinase_CS"/>
</dbReference>
<keyword evidence="5" id="KW-0808">Transferase</keyword>
<reference evidence="18" key="1">
    <citation type="submission" date="2012-07" db="EMBL/GenBank/DDBJ databases">
        <title>Genome of the Chinese tree shrew, a rising model animal genetically related to primates.</title>
        <authorList>
            <person name="Zhang G."/>
            <person name="Fan Y."/>
            <person name="Yao Y."/>
            <person name="Huang Z."/>
        </authorList>
    </citation>
    <scope>NUCLEOTIDE SEQUENCE [LARGE SCALE GENOMIC DNA]</scope>
</reference>
<feature type="region of interest" description="Disordered" evidence="15">
    <location>
        <begin position="379"/>
        <end position="443"/>
    </location>
</feature>
<evidence type="ECO:0000256" key="2">
    <source>
        <dbReference type="ARBA" id="ARBA00012411"/>
    </source>
</evidence>
<dbReference type="CDD" id="cd07852">
    <property type="entry name" value="STKc_MAPK15-like"/>
    <property type="match status" value="1"/>
</dbReference>
<dbReference type="AlphaFoldDB" id="L9KKC2"/>
<dbReference type="OrthoDB" id="192887at2759"/>
<dbReference type="eggNOG" id="KOG0660">
    <property type="taxonomic scope" value="Eukaryota"/>
</dbReference>
<feature type="region of interest" description="Disordered" evidence="15">
    <location>
        <begin position="349"/>
        <end position="368"/>
    </location>
</feature>
<keyword evidence="4" id="KW-0597">Phosphoprotein</keyword>
<evidence type="ECO:0000256" key="3">
    <source>
        <dbReference type="ARBA" id="ARBA00022527"/>
    </source>
</evidence>
<keyword evidence="18" id="KW-1185">Reference proteome</keyword>
<accession>L9KKC2</accession>
<sequence>MRAAEVDPHVAHRFLLQRRLGKGAYGIVWRAVDRRTGEVVAIKKIFDAFRDKIDAQRTFREILLLQEFGGHPNIIRLLDVIRAENDKDIYLVFEAMDTDLNAVIRKGTVLKDIHKRYIFYQLLQATKFIHAGHVIHRDQKPANVLLDTNCSVKLCDFGLARSLSSLAEGPEGQALTEYVATRWYRAPEVLLSSRWYTPGVDMWSLGCVLGELLRGRPLFPGTSTLHQLELILEVIPPPAKEDLRTLGSGYSASVLQRLGSRPRRTLDDLLPPDTPPEALDLLSRLLVFTPAQRLSAAQALQHPYVRRFHCPDHEWTREARAPLRVPDGAQLSGAEYRSMVYQMILERSSNSRAPPAEEGLGDALLGTEPKVARSQERLLKPRAASSSPGTPVQNPKFRSCSSPSQDLGPDAPAARDMPGENWAPLQPPPHAGRGKRPSATTVEFPWGPSWVKANLRGAVASLTSQAAAQVTNQALVRSDPPRGDGVPPPPLPREVSALPRPGRRMFGPSALQGAQGAARAALGGYSQAYGTVCHSALGHLPLFPGPRA</sequence>
<feature type="compositionally biased region" description="Polar residues" evidence="15">
    <location>
        <begin position="384"/>
        <end position="393"/>
    </location>
</feature>
<keyword evidence="6 14" id="KW-0547">Nucleotide-binding</keyword>
<evidence type="ECO:0000313" key="18">
    <source>
        <dbReference type="Proteomes" id="UP000011518"/>
    </source>
</evidence>
<dbReference type="STRING" id="246437.L9KKC2"/>
<dbReference type="Gene3D" id="3.30.200.20">
    <property type="entry name" value="Phosphorylase Kinase, domain 1"/>
    <property type="match status" value="1"/>
</dbReference>
<dbReference type="KEGG" id="tup:102494380"/>
<organism evidence="17 18">
    <name type="scientific">Tupaia chinensis</name>
    <name type="common">Chinese tree shrew</name>
    <name type="synonym">Tupaia belangeri chinensis</name>
    <dbReference type="NCBI Taxonomy" id="246437"/>
    <lineage>
        <taxon>Eukaryota</taxon>
        <taxon>Metazoa</taxon>
        <taxon>Chordata</taxon>
        <taxon>Craniata</taxon>
        <taxon>Vertebrata</taxon>
        <taxon>Euteleostomi</taxon>
        <taxon>Mammalia</taxon>
        <taxon>Eutheria</taxon>
        <taxon>Euarchontoglires</taxon>
        <taxon>Scandentia</taxon>
        <taxon>Tupaiidae</taxon>
        <taxon>Tupaia</taxon>
    </lineage>
</organism>
<dbReference type="PROSITE" id="PS01351">
    <property type="entry name" value="MAPK"/>
    <property type="match status" value="1"/>
</dbReference>
<dbReference type="GO" id="GO:0004707">
    <property type="term" value="F:MAP kinase activity"/>
    <property type="evidence" value="ECO:0007669"/>
    <property type="project" value="UniProtKB-EC"/>
</dbReference>
<evidence type="ECO:0000256" key="13">
    <source>
        <dbReference type="ARBA" id="ARBA00076128"/>
    </source>
</evidence>
<keyword evidence="7 17" id="KW-0418">Kinase</keyword>
<evidence type="ECO:0000256" key="12">
    <source>
        <dbReference type="ARBA" id="ARBA00076120"/>
    </source>
</evidence>
<dbReference type="FunFam" id="1.10.510.10:FF:000238">
    <property type="entry name" value="Mitogen-activated protein kinase"/>
    <property type="match status" value="1"/>
</dbReference>